<organism evidence="1 2">
    <name type="scientific">Elysia crispata</name>
    <name type="common">lettuce slug</name>
    <dbReference type="NCBI Taxonomy" id="231223"/>
    <lineage>
        <taxon>Eukaryota</taxon>
        <taxon>Metazoa</taxon>
        <taxon>Spiralia</taxon>
        <taxon>Lophotrochozoa</taxon>
        <taxon>Mollusca</taxon>
        <taxon>Gastropoda</taxon>
        <taxon>Heterobranchia</taxon>
        <taxon>Euthyneura</taxon>
        <taxon>Panpulmonata</taxon>
        <taxon>Sacoglossa</taxon>
        <taxon>Placobranchoidea</taxon>
        <taxon>Plakobranchidae</taxon>
        <taxon>Elysia</taxon>
    </lineage>
</organism>
<reference evidence="1" key="1">
    <citation type="journal article" date="2023" name="G3 (Bethesda)">
        <title>A reference genome for the long-term kleptoplast-retaining sea slug Elysia crispata morphotype clarki.</title>
        <authorList>
            <person name="Eastman K.E."/>
            <person name="Pendleton A.L."/>
            <person name="Shaikh M.A."/>
            <person name="Suttiyut T."/>
            <person name="Ogas R."/>
            <person name="Tomko P."/>
            <person name="Gavelis G."/>
            <person name="Widhalm J.R."/>
            <person name="Wisecaver J.H."/>
        </authorList>
    </citation>
    <scope>NUCLEOTIDE SEQUENCE</scope>
    <source>
        <strain evidence="1">ECLA1</strain>
    </source>
</reference>
<dbReference type="EMBL" id="JAWDGP010007329">
    <property type="protein sequence ID" value="KAK3725704.1"/>
    <property type="molecule type" value="Genomic_DNA"/>
</dbReference>
<comment type="caution">
    <text evidence="1">The sequence shown here is derived from an EMBL/GenBank/DDBJ whole genome shotgun (WGS) entry which is preliminary data.</text>
</comment>
<name>A0AAE0XZ68_9GAST</name>
<accession>A0AAE0XZ68</accession>
<dbReference type="Proteomes" id="UP001283361">
    <property type="component" value="Unassembled WGS sequence"/>
</dbReference>
<keyword evidence="2" id="KW-1185">Reference proteome</keyword>
<evidence type="ECO:0000313" key="1">
    <source>
        <dbReference type="EMBL" id="KAK3725704.1"/>
    </source>
</evidence>
<proteinExistence type="predicted"/>
<protein>
    <submittedName>
        <fullName evidence="1">Uncharacterized protein</fullName>
    </submittedName>
</protein>
<evidence type="ECO:0000313" key="2">
    <source>
        <dbReference type="Proteomes" id="UP001283361"/>
    </source>
</evidence>
<gene>
    <name evidence="1" type="ORF">RRG08_043118</name>
</gene>
<dbReference type="AlphaFoldDB" id="A0AAE0XZ68"/>
<sequence length="67" mass="7706">MLMTWETRQLIEENGHRAETAPGRHCINYPAPPAEIFDVTSGGCRAHRFGAREARWEKSRAQARRIN</sequence>